<dbReference type="GO" id="GO:0097367">
    <property type="term" value="F:carbohydrate derivative binding"/>
    <property type="evidence" value="ECO:0007669"/>
    <property type="project" value="InterPro"/>
</dbReference>
<dbReference type="Pfam" id="PF13522">
    <property type="entry name" value="GATase_6"/>
    <property type="match status" value="1"/>
</dbReference>
<evidence type="ECO:0000256" key="11">
    <source>
        <dbReference type="SAM" id="MobiDB-lite"/>
    </source>
</evidence>
<dbReference type="HAMAP" id="MF_00164">
    <property type="entry name" value="GlmS"/>
    <property type="match status" value="1"/>
</dbReference>
<evidence type="ECO:0000256" key="8">
    <source>
        <dbReference type="ARBA" id="ARBA00022737"/>
    </source>
</evidence>
<dbReference type="InterPro" id="IPR017932">
    <property type="entry name" value="GATase_2_dom"/>
</dbReference>
<dbReference type="CDD" id="cd05008">
    <property type="entry name" value="SIS_GlmS_GlmD_1"/>
    <property type="match status" value="1"/>
</dbReference>
<keyword evidence="8" id="KW-0677">Repeat</keyword>
<dbReference type="GO" id="GO:0005829">
    <property type="term" value="C:cytosol"/>
    <property type="evidence" value="ECO:0007669"/>
    <property type="project" value="TreeGrafter"/>
</dbReference>
<dbReference type="EMBL" id="JAFNJU010000001">
    <property type="protein sequence ID" value="MBO1263946.1"/>
    <property type="molecule type" value="Genomic_DNA"/>
</dbReference>
<comment type="catalytic activity">
    <reaction evidence="1 10">
        <text>D-fructose 6-phosphate + L-glutamine = D-glucosamine 6-phosphate + L-glutamate</text>
        <dbReference type="Rhea" id="RHEA:13237"/>
        <dbReference type="ChEBI" id="CHEBI:29985"/>
        <dbReference type="ChEBI" id="CHEBI:58359"/>
        <dbReference type="ChEBI" id="CHEBI:58725"/>
        <dbReference type="ChEBI" id="CHEBI:61527"/>
        <dbReference type="EC" id="2.6.1.16"/>
    </reaction>
</comment>
<keyword evidence="5 10" id="KW-0963">Cytoplasm</keyword>
<dbReference type="InterPro" id="IPR001347">
    <property type="entry name" value="SIS_dom"/>
</dbReference>
<evidence type="ECO:0000256" key="5">
    <source>
        <dbReference type="ARBA" id="ARBA00022490"/>
    </source>
</evidence>
<comment type="subunit">
    <text evidence="10">Homodimer.</text>
</comment>
<dbReference type="FunFam" id="3.40.50.10490:FF:000022">
    <property type="entry name" value="Glutamine--fructose-6-phosphate aminotransferase [isomerizing]"/>
    <property type="match status" value="1"/>
</dbReference>
<dbReference type="Pfam" id="PF01380">
    <property type="entry name" value="SIS"/>
    <property type="match status" value="2"/>
</dbReference>
<dbReference type="Proteomes" id="UP000664218">
    <property type="component" value="Unassembled WGS sequence"/>
</dbReference>
<gene>
    <name evidence="10 14" type="primary">glmS</name>
    <name evidence="14" type="ORF">J3A84_02675</name>
</gene>
<dbReference type="InterPro" id="IPR005855">
    <property type="entry name" value="GFAT"/>
</dbReference>
<dbReference type="GO" id="GO:0006047">
    <property type="term" value="P:UDP-N-acetylglucosamine metabolic process"/>
    <property type="evidence" value="ECO:0007669"/>
    <property type="project" value="TreeGrafter"/>
</dbReference>
<accession>A0A939H6D4</accession>
<dbReference type="InterPro" id="IPR035466">
    <property type="entry name" value="GlmS/AgaS_SIS"/>
</dbReference>
<dbReference type="EC" id="2.6.1.16" evidence="3 10"/>
<dbReference type="NCBIfam" id="NF001484">
    <property type="entry name" value="PRK00331.1"/>
    <property type="match status" value="1"/>
</dbReference>
<evidence type="ECO:0000313" key="15">
    <source>
        <dbReference type="Proteomes" id="UP000664218"/>
    </source>
</evidence>
<feature type="domain" description="SIS" evidence="13">
    <location>
        <begin position="457"/>
        <end position="598"/>
    </location>
</feature>
<keyword evidence="15" id="KW-1185">Reference proteome</keyword>
<organism evidence="14 15">
    <name type="scientific">Proteiniclasticum aestuarii</name>
    <dbReference type="NCBI Taxonomy" id="2817862"/>
    <lineage>
        <taxon>Bacteria</taxon>
        <taxon>Bacillati</taxon>
        <taxon>Bacillota</taxon>
        <taxon>Clostridia</taxon>
        <taxon>Eubacteriales</taxon>
        <taxon>Clostridiaceae</taxon>
        <taxon>Proteiniclasticum</taxon>
    </lineage>
</organism>
<evidence type="ECO:0000313" key="14">
    <source>
        <dbReference type="EMBL" id="MBO1263946.1"/>
    </source>
</evidence>
<dbReference type="GO" id="GO:0006487">
    <property type="term" value="P:protein N-linked glycosylation"/>
    <property type="evidence" value="ECO:0007669"/>
    <property type="project" value="TreeGrafter"/>
</dbReference>
<feature type="domain" description="SIS" evidence="13">
    <location>
        <begin position="284"/>
        <end position="424"/>
    </location>
</feature>
<comment type="caution">
    <text evidence="14">The sequence shown here is derived from an EMBL/GenBank/DDBJ whole genome shotgun (WGS) entry which is preliminary data.</text>
</comment>
<keyword evidence="9" id="KW-0315">Glutamine amidotransferase</keyword>
<dbReference type="PANTHER" id="PTHR10937">
    <property type="entry name" value="GLUCOSAMINE--FRUCTOSE-6-PHOSPHATE AMINOTRANSFERASE, ISOMERIZING"/>
    <property type="match status" value="1"/>
</dbReference>
<evidence type="ECO:0000256" key="7">
    <source>
        <dbReference type="ARBA" id="ARBA00022679"/>
    </source>
</evidence>
<dbReference type="PROSITE" id="PS51278">
    <property type="entry name" value="GATASE_TYPE_2"/>
    <property type="match status" value="1"/>
</dbReference>
<feature type="region of interest" description="Disordered" evidence="11">
    <location>
        <begin position="73"/>
        <end position="93"/>
    </location>
</feature>
<dbReference type="PANTHER" id="PTHR10937:SF0">
    <property type="entry name" value="GLUTAMINE--FRUCTOSE-6-PHOSPHATE TRANSAMINASE (ISOMERIZING)"/>
    <property type="match status" value="1"/>
</dbReference>
<dbReference type="GO" id="GO:0006002">
    <property type="term" value="P:fructose 6-phosphate metabolic process"/>
    <property type="evidence" value="ECO:0007669"/>
    <property type="project" value="TreeGrafter"/>
</dbReference>
<evidence type="ECO:0000256" key="9">
    <source>
        <dbReference type="ARBA" id="ARBA00022962"/>
    </source>
</evidence>
<reference evidence="14" key="1">
    <citation type="submission" date="2021-03" db="EMBL/GenBank/DDBJ databases">
        <title>Proteiniclasticum marinus sp. nov., isolated from tidal flat sediment.</title>
        <authorList>
            <person name="Namirimu T."/>
            <person name="Yang J.-A."/>
            <person name="Yang S.-H."/>
            <person name="Kim Y.-J."/>
            <person name="Kwon K.K."/>
        </authorList>
    </citation>
    <scope>NUCLEOTIDE SEQUENCE</scope>
    <source>
        <strain evidence="14">SCR006</strain>
    </source>
</reference>
<evidence type="ECO:0000259" key="12">
    <source>
        <dbReference type="PROSITE" id="PS51278"/>
    </source>
</evidence>
<feature type="domain" description="Glutamine amidotransferase type-2" evidence="12">
    <location>
        <begin position="2"/>
        <end position="217"/>
    </location>
</feature>
<dbReference type="GO" id="GO:0004360">
    <property type="term" value="F:glutamine-fructose-6-phosphate transaminase (isomerizing) activity"/>
    <property type="evidence" value="ECO:0007669"/>
    <property type="project" value="UniProtKB-UniRule"/>
</dbReference>
<dbReference type="Gene3D" id="3.60.20.10">
    <property type="entry name" value="Glutamine Phosphoribosylpyrophosphate, subunit 1, domain 1"/>
    <property type="match status" value="1"/>
</dbReference>
<dbReference type="SUPFAM" id="SSF53697">
    <property type="entry name" value="SIS domain"/>
    <property type="match status" value="1"/>
</dbReference>
<evidence type="ECO:0000256" key="2">
    <source>
        <dbReference type="ARBA" id="ARBA00004496"/>
    </source>
</evidence>
<evidence type="ECO:0000256" key="3">
    <source>
        <dbReference type="ARBA" id="ARBA00012916"/>
    </source>
</evidence>
<dbReference type="InterPro" id="IPR047084">
    <property type="entry name" value="GFAT_N"/>
</dbReference>
<evidence type="ECO:0000256" key="1">
    <source>
        <dbReference type="ARBA" id="ARBA00001031"/>
    </source>
</evidence>
<dbReference type="FunFam" id="3.60.20.10:FF:000006">
    <property type="entry name" value="Glutamine--fructose-6-phosphate aminotransferase [isomerizing]"/>
    <property type="match status" value="1"/>
</dbReference>
<dbReference type="InterPro" id="IPR029055">
    <property type="entry name" value="Ntn_hydrolases_N"/>
</dbReference>
<dbReference type="AlphaFoldDB" id="A0A939H6D4"/>
<dbReference type="GO" id="GO:0005975">
    <property type="term" value="P:carbohydrate metabolic process"/>
    <property type="evidence" value="ECO:0007669"/>
    <property type="project" value="UniProtKB-UniRule"/>
</dbReference>
<evidence type="ECO:0000259" key="13">
    <source>
        <dbReference type="PROSITE" id="PS51464"/>
    </source>
</evidence>
<keyword evidence="7 10" id="KW-0808">Transferase</keyword>
<dbReference type="InterPro" id="IPR035490">
    <property type="entry name" value="GlmS/FrlB_SIS"/>
</dbReference>
<comment type="subcellular location">
    <subcellularLocation>
        <location evidence="2 10">Cytoplasm</location>
    </subcellularLocation>
</comment>
<dbReference type="Gene3D" id="3.40.50.10490">
    <property type="entry name" value="Glucose-6-phosphate isomerase like protein, domain 1"/>
    <property type="match status" value="2"/>
</dbReference>
<dbReference type="RefSeq" id="WP_207598441.1">
    <property type="nucleotide sequence ID" value="NZ_JAFNJU010000001.1"/>
</dbReference>
<feature type="initiator methionine" description="Removed" evidence="10">
    <location>
        <position position="1"/>
    </location>
</feature>
<feature type="active site" description="For Fru-6P isomerization activity" evidence="10">
    <location>
        <position position="603"/>
    </location>
</feature>
<sequence>MCGIVGYLGNRDVVEVLISGLSRLEYRGYDSAGISVMENGTVSIVKAQGRLRNLEEKLSSGSLKGQMGIGHTRWATHGAPSDENSHPHNSNNNRISVVHNGIIENYMELKDKLVKLGYEFLSDTDTEVIPNLIDFHYNGDLLEAVRETTKELKGSYALGVLSIDEPDRIVATRKDSPLVVGLGEGEYFIASDVPAVLNYTKEFVYLNDGEFAVLTKDDLSFYTNEGEKVERESTEITWSAESAEKGGYAHFTIKEIYEQPKALKDTMTSRIIPGEKIRLDDIHISKDMLTNYSRIYIVACGTAYHAGLIGKVAIENLARIPVEVDVASEFRYRNPIIDHKTLLITISQSGETADTLAVLRESQTKGARVIAITNVVGSSIAREADDVFYTWAGPEIGVASTKAYLTMLVAVYSIALHFAELLGTEETSYLEEIKKEMLTLPEKVAKILKDTTKIEHFADKIHGEKDVFYLGRGLDYQIAVEASLKLKELSYIHSEAYPGGELKHGSIALIEEGISVITSLTQRELFEKMQSNIKEVVSRGAKVMAITYEDNKDVEKYSDEVIYIPNTMDIIAPILAVVPTQLLAYYVSLYKGLDVDKPRNLAKSVTVE</sequence>
<dbReference type="CDD" id="cd00714">
    <property type="entry name" value="GFAT"/>
    <property type="match status" value="1"/>
</dbReference>
<protein>
    <recommendedName>
        <fullName evidence="4 10">Glutamine--fructose-6-phosphate aminotransferase [isomerizing]</fullName>
        <ecNumber evidence="3 10">2.6.1.16</ecNumber>
    </recommendedName>
    <alternativeName>
        <fullName evidence="10">D-fructose-6-phosphate amidotransferase</fullName>
    </alternativeName>
    <alternativeName>
        <fullName evidence="10">GFAT</fullName>
    </alternativeName>
    <alternativeName>
        <fullName evidence="10">Glucosamine-6-phosphate synthase</fullName>
    </alternativeName>
    <alternativeName>
        <fullName evidence="10">Hexosephosphate aminotransferase</fullName>
    </alternativeName>
    <alternativeName>
        <fullName evidence="10">L-glutamine--D-fructose-6-phosphate amidotransferase</fullName>
    </alternativeName>
</protein>
<evidence type="ECO:0000256" key="10">
    <source>
        <dbReference type="HAMAP-Rule" id="MF_00164"/>
    </source>
</evidence>
<keyword evidence="6 10" id="KW-0032">Aminotransferase</keyword>
<dbReference type="FunFam" id="3.40.50.10490:FF:000001">
    <property type="entry name" value="Glutamine--fructose-6-phosphate aminotransferase [isomerizing]"/>
    <property type="match status" value="1"/>
</dbReference>
<evidence type="ECO:0000256" key="4">
    <source>
        <dbReference type="ARBA" id="ARBA00016090"/>
    </source>
</evidence>
<evidence type="ECO:0000256" key="6">
    <source>
        <dbReference type="ARBA" id="ARBA00022576"/>
    </source>
</evidence>
<proteinExistence type="inferred from homology"/>
<comment type="function">
    <text evidence="10">Catalyzes the first step in hexosamine metabolism, converting fructose-6P into glucosamine-6P using glutamine as a nitrogen source.</text>
</comment>
<feature type="active site" description="Nucleophile; for GATase activity" evidence="10">
    <location>
        <position position="2"/>
    </location>
</feature>
<dbReference type="NCBIfam" id="TIGR01135">
    <property type="entry name" value="glmS"/>
    <property type="match status" value="1"/>
</dbReference>
<dbReference type="InterPro" id="IPR046348">
    <property type="entry name" value="SIS_dom_sf"/>
</dbReference>
<dbReference type="SUPFAM" id="SSF56235">
    <property type="entry name" value="N-terminal nucleophile aminohydrolases (Ntn hydrolases)"/>
    <property type="match status" value="1"/>
</dbReference>
<name>A0A939H6D4_9CLOT</name>
<dbReference type="PROSITE" id="PS51464">
    <property type="entry name" value="SIS"/>
    <property type="match status" value="2"/>
</dbReference>
<dbReference type="CDD" id="cd05009">
    <property type="entry name" value="SIS_GlmS_GlmD_2"/>
    <property type="match status" value="1"/>
</dbReference>